<sequence>NLVEYSYVPEDAQISETSTPLLSPYNIFRRQRSTLRSITRLISTRRPHVKEYVQSSKMKCCSLAATSEEQYVTIEIPRELIRHWQLEGYTHLHYGVIKLILSLHGTIGLPVSARVSLLDSSYLHYEKAVIATVLTTLHAGSVILTIFPNYNVSLRNPIISHRLKVQVQITGADQVAEALSATLHHQFIYRLQDHAINLSLPTSNDGAQFVMANHQEETPSIVTNYEKLHENKKPIRSTEATFRKSVDGTVRTLFKKPDEASRSSSASIFQSMMIRPAVKEGKIPIWGSHLHRQSQRHFIWDVAYGLCDPGCDYHLEYDDTSDDDSDDDYDDDSSDEEEDRPCKPPPPPQRRNPKDRPWTGLHRQEKPEPNWMYKRGLEILREEGLLPLKSPTKVDITPVVQAIPCMMFTESTYEQQFPSLERQVDLVTKITTKPNISSSEIGPDGRTKPLSQAEEVLNWQTENAKVQNSILKKIDQKVEKISSKLEKFDEKLDHLSEKMRKYYHQLTADISRLKSRMENNQVRGSIKH</sequence>
<organism evidence="3 4">
    <name type="scientific">Mucuna pruriens</name>
    <name type="common">Velvet bean</name>
    <name type="synonym">Dolichos pruriens</name>
    <dbReference type="NCBI Taxonomy" id="157652"/>
    <lineage>
        <taxon>Eukaryota</taxon>
        <taxon>Viridiplantae</taxon>
        <taxon>Streptophyta</taxon>
        <taxon>Embryophyta</taxon>
        <taxon>Tracheophyta</taxon>
        <taxon>Spermatophyta</taxon>
        <taxon>Magnoliopsida</taxon>
        <taxon>eudicotyledons</taxon>
        <taxon>Gunneridae</taxon>
        <taxon>Pentapetalae</taxon>
        <taxon>rosids</taxon>
        <taxon>fabids</taxon>
        <taxon>Fabales</taxon>
        <taxon>Fabaceae</taxon>
        <taxon>Papilionoideae</taxon>
        <taxon>50 kb inversion clade</taxon>
        <taxon>NPAAA clade</taxon>
        <taxon>indigoferoid/millettioid clade</taxon>
        <taxon>Phaseoleae</taxon>
        <taxon>Mucuna</taxon>
    </lineage>
</organism>
<feature type="compositionally biased region" description="Basic and acidic residues" evidence="2">
    <location>
        <begin position="352"/>
        <end position="367"/>
    </location>
</feature>
<evidence type="ECO:0000256" key="2">
    <source>
        <dbReference type="SAM" id="MobiDB-lite"/>
    </source>
</evidence>
<feature type="coiled-coil region" evidence="1">
    <location>
        <begin position="471"/>
        <end position="505"/>
    </location>
</feature>
<dbReference type="Pfam" id="PF01107">
    <property type="entry name" value="MP"/>
    <property type="match status" value="1"/>
</dbReference>
<dbReference type="InterPro" id="IPR028919">
    <property type="entry name" value="Viral_movement"/>
</dbReference>
<dbReference type="PANTHER" id="PTHR48435:SF1">
    <property type="entry name" value="POLYPROTEIN"/>
    <property type="match status" value="1"/>
</dbReference>
<dbReference type="InterPro" id="IPR053098">
    <property type="entry name" value="Petuviruses_polyprotein"/>
</dbReference>
<reference evidence="3" key="1">
    <citation type="submission" date="2018-05" db="EMBL/GenBank/DDBJ databases">
        <title>Draft genome of Mucuna pruriens seed.</title>
        <authorList>
            <person name="Nnadi N.E."/>
            <person name="Vos R."/>
            <person name="Hasami M.H."/>
            <person name="Devisetty U.K."/>
            <person name="Aguiy J.C."/>
        </authorList>
    </citation>
    <scope>NUCLEOTIDE SEQUENCE [LARGE SCALE GENOMIC DNA]</scope>
    <source>
        <strain evidence="3">JCA_2017</strain>
    </source>
</reference>
<feature type="non-terminal residue" evidence="3">
    <location>
        <position position="528"/>
    </location>
</feature>
<dbReference type="AlphaFoldDB" id="A0A371FZ42"/>
<comment type="caution">
    <text evidence="3">The sequence shown here is derived from an EMBL/GenBank/DDBJ whole genome shotgun (WGS) entry which is preliminary data.</text>
</comment>
<evidence type="ECO:0000256" key="1">
    <source>
        <dbReference type="SAM" id="Coils"/>
    </source>
</evidence>
<dbReference type="PANTHER" id="PTHR48435">
    <property type="entry name" value="POLYPROTEIN"/>
    <property type="match status" value="1"/>
</dbReference>
<dbReference type="Proteomes" id="UP000257109">
    <property type="component" value="Unassembled WGS sequence"/>
</dbReference>
<feature type="compositionally biased region" description="Acidic residues" evidence="2">
    <location>
        <begin position="318"/>
        <end position="339"/>
    </location>
</feature>
<feature type="region of interest" description="Disordered" evidence="2">
    <location>
        <begin position="317"/>
        <end position="367"/>
    </location>
</feature>
<feature type="non-terminal residue" evidence="3">
    <location>
        <position position="1"/>
    </location>
</feature>
<gene>
    <name evidence="3" type="ORF">CR513_35478</name>
</gene>
<name>A0A371FZ42_MUCPR</name>
<keyword evidence="4" id="KW-1185">Reference proteome</keyword>
<evidence type="ECO:0000313" key="3">
    <source>
        <dbReference type="EMBL" id="RDX83589.1"/>
    </source>
</evidence>
<evidence type="ECO:0000313" key="4">
    <source>
        <dbReference type="Proteomes" id="UP000257109"/>
    </source>
</evidence>
<protein>
    <recommendedName>
        <fullName evidence="5">Polyprotein</fullName>
    </recommendedName>
</protein>
<proteinExistence type="predicted"/>
<evidence type="ECO:0008006" key="5">
    <source>
        <dbReference type="Google" id="ProtNLM"/>
    </source>
</evidence>
<dbReference type="OrthoDB" id="1720991at2759"/>
<accession>A0A371FZ42</accession>
<keyword evidence="1" id="KW-0175">Coiled coil</keyword>
<dbReference type="EMBL" id="QJKJ01007303">
    <property type="protein sequence ID" value="RDX83589.1"/>
    <property type="molecule type" value="Genomic_DNA"/>
</dbReference>